<proteinExistence type="inferred from homology"/>
<dbReference type="NCBIfam" id="TIGR00798">
    <property type="entry name" value="mtc"/>
    <property type="match status" value="1"/>
</dbReference>
<evidence type="ECO:0000256" key="1">
    <source>
        <dbReference type="ARBA" id="ARBA00004225"/>
    </source>
</evidence>
<keyword evidence="7 9" id="KW-0496">Mitochondrion</keyword>
<accession>A0ABP1R5T3</accession>
<evidence type="ECO:0000256" key="5">
    <source>
        <dbReference type="ARBA" id="ARBA00022970"/>
    </source>
</evidence>
<dbReference type="Pfam" id="PF03820">
    <property type="entry name" value="SFXNs"/>
    <property type="match status" value="1"/>
</dbReference>
<evidence type="ECO:0000256" key="7">
    <source>
        <dbReference type="ARBA" id="ARBA00023128"/>
    </source>
</evidence>
<comment type="subcellular location">
    <subcellularLocation>
        <location evidence="1 9">Mitochondrion membrane</location>
        <topology evidence="1 9">Multi-pass membrane protein</topology>
    </subcellularLocation>
</comment>
<evidence type="ECO:0000256" key="4">
    <source>
        <dbReference type="ARBA" id="ARBA00022692"/>
    </source>
</evidence>
<feature type="transmembrane region" description="Helical" evidence="9">
    <location>
        <begin position="141"/>
        <end position="163"/>
    </location>
</feature>
<keyword evidence="6 9" id="KW-1133">Transmembrane helix</keyword>
<comment type="caution">
    <text evidence="9">Lacks conserved residue(s) required for the propagation of feature annotation.</text>
</comment>
<keyword evidence="3" id="KW-0813">Transport</keyword>
<evidence type="ECO:0000256" key="6">
    <source>
        <dbReference type="ARBA" id="ARBA00022989"/>
    </source>
</evidence>
<evidence type="ECO:0000313" key="10">
    <source>
        <dbReference type="EMBL" id="CAL8117098.1"/>
    </source>
</evidence>
<keyword evidence="5" id="KW-0029">Amino-acid transport</keyword>
<dbReference type="PANTHER" id="PTHR11153:SF8">
    <property type="entry name" value="SIDEROFLEXIN-1"/>
    <property type="match status" value="1"/>
</dbReference>
<keyword evidence="4 9" id="KW-0812">Transmembrane</keyword>
<comment type="similarity">
    <text evidence="2 9">Belongs to the sideroflexin family.</text>
</comment>
<evidence type="ECO:0000256" key="2">
    <source>
        <dbReference type="ARBA" id="ARBA00005974"/>
    </source>
</evidence>
<protein>
    <recommendedName>
        <fullName evidence="9">Sidoreflexin</fullName>
    </recommendedName>
</protein>
<evidence type="ECO:0000256" key="8">
    <source>
        <dbReference type="ARBA" id="ARBA00023136"/>
    </source>
</evidence>
<evidence type="ECO:0000313" key="11">
    <source>
        <dbReference type="Proteomes" id="UP001642540"/>
    </source>
</evidence>
<dbReference type="EMBL" id="CAXLJM020000053">
    <property type="protein sequence ID" value="CAL8117098.1"/>
    <property type="molecule type" value="Genomic_DNA"/>
</dbReference>
<dbReference type="Proteomes" id="UP001642540">
    <property type="component" value="Unassembled WGS sequence"/>
</dbReference>
<organism evidence="10 11">
    <name type="scientific">Orchesella dallaii</name>
    <dbReference type="NCBI Taxonomy" id="48710"/>
    <lineage>
        <taxon>Eukaryota</taxon>
        <taxon>Metazoa</taxon>
        <taxon>Ecdysozoa</taxon>
        <taxon>Arthropoda</taxon>
        <taxon>Hexapoda</taxon>
        <taxon>Collembola</taxon>
        <taxon>Entomobryomorpha</taxon>
        <taxon>Entomobryoidea</taxon>
        <taxon>Orchesellidae</taxon>
        <taxon>Orchesellinae</taxon>
        <taxon>Orchesella</taxon>
    </lineage>
</organism>
<keyword evidence="11" id="KW-1185">Reference proteome</keyword>
<evidence type="ECO:0000256" key="3">
    <source>
        <dbReference type="ARBA" id="ARBA00022448"/>
    </source>
</evidence>
<dbReference type="PANTHER" id="PTHR11153">
    <property type="entry name" value="SIDEROFLEXIN"/>
    <property type="match status" value="1"/>
</dbReference>
<dbReference type="InterPro" id="IPR004686">
    <property type="entry name" value="Mtc"/>
</dbReference>
<evidence type="ECO:0000256" key="9">
    <source>
        <dbReference type="RuleBase" id="RU362000"/>
    </source>
</evidence>
<feature type="transmembrane region" description="Helical" evidence="9">
    <location>
        <begin position="97"/>
        <end position="121"/>
    </location>
</feature>
<reference evidence="10 11" key="1">
    <citation type="submission" date="2024-08" db="EMBL/GenBank/DDBJ databases">
        <authorList>
            <person name="Cucini C."/>
            <person name="Frati F."/>
        </authorList>
    </citation>
    <scope>NUCLEOTIDE SEQUENCE [LARGE SCALE GENOMIC DNA]</scope>
</reference>
<sequence>MSFGRKVNLDEPRWSQQTYWGRVWHFFHVANPFNLCHTPEEFERAKNVVERYRKGENLSHLSEDELWKAKHLYDSAFHPQTGKMIHPLGRMSAQVPINLVVVGGMLSFYRSTYAVIFWQWVNQTFNAFVNYSNRSSGGYISPLQLGVSYVFGCGGGIAVSASLRHMLTQTGKLFPLLSRFIPFAGMAAANCVNVSLMRLQEMVQGIPVFDSNGTRIGLSTTAGSMAVGQVIVSRVVNAAPPLLIPPVIMNRLEVTLPVLFRYPKLRFPMQLGVIGLTLFASTPMTCAIFPQKVEVSTTSLEKEIQEKAKVKAGSPDVLYYNKGL</sequence>
<comment type="caution">
    <text evidence="10">The sequence shown here is derived from an EMBL/GenBank/DDBJ whole genome shotgun (WGS) entry which is preliminary data.</text>
</comment>
<keyword evidence="8 9" id="KW-0472">Membrane</keyword>
<name>A0ABP1R5T3_9HEXA</name>
<gene>
    <name evidence="10" type="ORF">ODALV1_LOCUS17534</name>
</gene>